<organism evidence="1 2">
    <name type="scientific">Aegilops tauschii subsp. strangulata</name>
    <name type="common">Goatgrass</name>
    <dbReference type="NCBI Taxonomy" id="200361"/>
    <lineage>
        <taxon>Eukaryota</taxon>
        <taxon>Viridiplantae</taxon>
        <taxon>Streptophyta</taxon>
        <taxon>Embryophyta</taxon>
        <taxon>Tracheophyta</taxon>
        <taxon>Spermatophyta</taxon>
        <taxon>Magnoliopsida</taxon>
        <taxon>Liliopsida</taxon>
        <taxon>Poales</taxon>
        <taxon>Poaceae</taxon>
        <taxon>BOP clade</taxon>
        <taxon>Pooideae</taxon>
        <taxon>Triticodae</taxon>
        <taxon>Triticeae</taxon>
        <taxon>Triticinae</taxon>
        <taxon>Aegilops</taxon>
    </lineage>
</organism>
<sequence>MTALRRLALTVRYNEKHLPLYLPTVKPSHLLLDCSPEALASMAVGKSGAEWDKFSHIPHVEAYANGEGTEKRWHLFYTREPYKMETDVEATRQFRLAGLI</sequence>
<reference evidence="1" key="4">
    <citation type="submission" date="2019-03" db="UniProtKB">
        <authorList>
            <consortium name="EnsemblPlants"/>
        </authorList>
    </citation>
    <scope>IDENTIFICATION</scope>
</reference>
<dbReference type="AlphaFoldDB" id="A0A453JM10"/>
<proteinExistence type="predicted"/>
<evidence type="ECO:0000313" key="1">
    <source>
        <dbReference type="EnsemblPlants" id="AET5Gv20115500.1"/>
    </source>
</evidence>
<name>A0A453JM10_AEGTS</name>
<reference evidence="1" key="5">
    <citation type="journal article" date="2021" name="G3 (Bethesda)">
        <title>Aegilops tauschii genome assembly Aet v5.0 features greater sequence contiguity and improved annotation.</title>
        <authorList>
            <person name="Wang L."/>
            <person name="Zhu T."/>
            <person name="Rodriguez J.C."/>
            <person name="Deal K.R."/>
            <person name="Dubcovsky J."/>
            <person name="McGuire P.E."/>
            <person name="Lux T."/>
            <person name="Spannagl M."/>
            <person name="Mayer K.F.X."/>
            <person name="Baldrich P."/>
            <person name="Meyers B.C."/>
            <person name="Huo N."/>
            <person name="Gu Y.Q."/>
            <person name="Zhou H."/>
            <person name="Devos K.M."/>
            <person name="Bennetzen J.L."/>
            <person name="Unver T."/>
            <person name="Budak H."/>
            <person name="Gulick P.J."/>
            <person name="Galiba G."/>
            <person name="Kalapos B."/>
            <person name="Nelson D.R."/>
            <person name="Li P."/>
            <person name="You F.M."/>
            <person name="Luo M.C."/>
            <person name="Dvorak J."/>
        </authorList>
    </citation>
    <scope>NUCLEOTIDE SEQUENCE [LARGE SCALE GENOMIC DNA]</scope>
    <source>
        <strain evidence="1">cv. AL8/78</strain>
    </source>
</reference>
<dbReference type="Gramene" id="AET5Gv20115500.1">
    <property type="protein sequence ID" value="AET5Gv20115500.1"/>
    <property type="gene ID" value="AET5Gv20115500"/>
</dbReference>
<reference evidence="2" key="2">
    <citation type="journal article" date="2017" name="Nat. Plants">
        <title>The Aegilops tauschii genome reveals multiple impacts of transposons.</title>
        <authorList>
            <person name="Zhao G."/>
            <person name="Zou C."/>
            <person name="Li K."/>
            <person name="Wang K."/>
            <person name="Li T."/>
            <person name="Gao L."/>
            <person name="Zhang X."/>
            <person name="Wang H."/>
            <person name="Yang Z."/>
            <person name="Liu X."/>
            <person name="Jiang W."/>
            <person name="Mao L."/>
            <person name="Kong X."/>
            <person name="Jiao Y."/>
            <person name="Jia J."/>
        </authorList>
    </citation>
    <scope>NUCLEOTIDE SEQUENCE [LARGE SCALE GENOMIC DNA]</scope>
    <source>
        <strain evidence="2">cv. AL8/78</strain>
    </source>
</reference>
<reference evidence="1" key="3">
    <citation type="journal article" date="2017" name="Nature">
        <title>Genome sequence of the progenitor of the wheat D genome Aegilops tauschii.</title>
        <authorList>
            <person name="Luo M.C."/>
            <person name="Gu Y.Q."/>
            <person name="Puiu D."/>
            <person name="Wang H."/>
            <person name="Twardziok S.O."/>
            <person name="Deal K.R."/>
            <person name="Huo N."/>
            <person name="Zhu T."/>
            <person name="Wang L."/>
            <person name="Wang Y."/>
            <person name="McGuire P.E."/>
            <person name="Liu S."/>
            <person name="Long H."/>
            <person name="Ramasamy R.K."/>
            <person name="Rodriguez J.C."/>
            <person name="Van S.L."/>
            <person name="Yuan L."/>
            <person name="Wang Z."/>
            <person name="Xia Z."/>
            <person name="Xiao L."/>
            <person name="Anderson O.D."/>
            <person name="Ouyang S."/>
            <person name="Liang Y."/>
            <person name="Zimin A.V."/>
            <person name="Pertea G."/>
            <person name="Qi P."/>
            <person name="Bennetzen J.L."/>
            <person name="Dai X."/>
            <person name="Dawson M.W."/>
            <person name="Muller H.G."/>
            <person name="Kugler K."/>
            <person name="Rivarola-Duarte L."/>
            <person name="Spannagl M."/>
            <person name="Mayer K.F.X."/>
            <person name="Lu F.H."/>
            <person name="Bevan M.W."/>
            <person name="Leroy P."/>
            <person name="Li P."/>
            <person name="You F.M."/>
            <person name="Sun Q."/>
            <person name="Liu Z."/>
            <person name="Lyons E."/>
            <person name="Wicker T."/>
            <person name="Salzberg S.L."/>
            <person name="Devos K.M."/>
            <person name="Dvorak J."/>
        </authorList>
    </citation>
    <scope>NUCLEOTIDE SEQUENCE [LARGE SCALE GENOMIC DNA]</scope>
    <source>
        <strain evidence="1">cv. AL8/78</strain>
    </source>
</reference>
<keyword evidence="2" id="KW-1185">Reference proteome</keyword>
<dbReference type="EnsemblPlants" id="AET5Gv20115500.1">
    <property type="protein sequence ID" value="AET5Gv20115500.1"/>
    <property type="gene ID" value="AET5Gv20115500"/>
</dbReference>
<protein>
    <submittedName>
        <fullName evidence="1">Uncharacterized protein</fullName>
    </submittedName>
</protein>
<dbReference type="STRING" id="200361.A0A453JM10"/>
<evidence type="ECO:0000313" key="2">
    <source>
        <dbReference type="Proteomes" id="UP000015105"/>
    </source>
</evidence>
<accession>A0A453JM10</accession>
<reference evidence="2" key="1">
    <citation type="journal article" date="2014" name="Science">
        <title>Ancient hybridizations among the ancestral genomes of bread wheat.</title>
        <authorList>
            <consortium name="International Wheat Genome Sequencing Consortium,"/>
            <person name="Marcussen T."/>
            <person name="Sandve S.R."/>
            <person name="Heier L."/>
            <person name="Spannagl M."/>
            <person name="Pfeifer M."/>
            <person name="Jakobsen K.S."/>
            <person name="Wulff B.B."/>
            <person name="Steuernagel B."/>
            <person name="Mayer K.F."/>
            <person name="Olsen O.A."/>
        </authorList>
    </citation>
    <scope>NUCLEOTIDE SEQUENCE [LARGE SCALE GENOMIC DNA]</scope>
    <source>
        <strain evidence="2">cv. AL8/78</strain>
    </source>
</reference>
<dbReference type="Proteomes" id="UP000015105">
    <property type="component" value="Chromosome 5D"/>
</dbReference>